<keyword evidence="8" id="KW-1185">Reference proteome</keyword>
<dbReference type="Gene3D" id="3.40.50.300">
    <property type="entry name" value="P-loop containing nucleotide triphosphate hydrolases"/>
    <property type="match status" value="1"/>
</dbReference>
<dbReference type="CDD" id="cd01851">
    <property type="entry name" value="GBP"/>
    <property type="match status" value="1"/>
</dbReference>
<dbReference type="GeneID" id="5889602"/>
<reference evidence="7 8" key="1">
    <citation type="journal article" date="2008" name="Nature">
        <title>The genome of the choanoflagellate Monosiga brevicollis and the origin of metazoans.</title>
        <authorList>
            <consortium name="JGI Sequencing"/>
            <person name="King N."/>
            <person name="Westbrook M.J."/>
            <person name="Young S.L."/>
            <person name="Kuo A."/>
            <person name="Abedin M."/>
            <person name="Chapman J."/>
            <person name="Fairclough S."/>
            <person name="Hellsten U."/>
            <person name="Isogai Y."/>
            <person name="Letunic I."/>
            <person name="Marr M."/>
            <person name="Pincus D."/>
            <person name="Putnam N."/>
            <person name="Rokas A."/>
            <person name="Wright K.J."/>
            <person name="Zuzow R."/>
            <person name="Dirks W."/>
            <person name="Good M."/>
            <person name="Goodstein D."/>
            <person name="Lemons D."/>
            <person name="Li W."/>
            <person name="Lyons J.B."/>
            <person name="Morris A."/>
            <person name="Nichols S."/>
            <person name="Richter D.J."/>
            <person name="Salamov A."/>
            <person name="Bork P."/>
            <person name="Lim W.A."/>
            <person name="Manning G."/>
            <person name="Miller W.T."/>
            <person name="McGinnis W."/>
            <person name="Shapiro H."/>
            <person name="Tjian R."/>
            <person name="Grigoriev I.V."/>
            <person name="Rokhsar D."/>
        </authorList>
    </citation>
    <scope>NUCLEOTIDE SEQUENCE [LARGE SCALE GENOMIC DNA]</scope>
    <source>
        <strain evidence="8">MX1 / ATCC 50154</strain>
    </source>
</reference>
<dbReference type="InterPro" id="IPR027417">
    <property type="entry name" value="P-loop_NTPase"/>
</dbReference>
<evidence type="ECO:0000256" key="1">
    <source>
        <dbReference type="ARBA" id="ARBA00022741"/>
    </source>
</evidence>
<sequence>MYINILLPHMREAVEVQCPEASDFVQLGKVIKKAVPDQGDLLRTHTGFHHSAQGLETVVDFTSSERVTTLIRDDDTVEFRRGVPAYLTAAEEARPIQIVDFDSSSSTFVLNDAAVTAVLEASAVQDLPVAVVSLAGPFRTGKSFMLNFFLRYLEDPVNWQLKHSDVVEGGFRWRHGVERDTTGVWMWNKPFVRKLPSGREIAIVLIDTQGTFDKHMSMDQNTRIFAFNALISSMQIYNIKEKISEDILQQMHLFTEFGAMIGRQQSTERPFQELKFLVRDWEFEDYPAGAEGGQAYLDSILATSEDQPEELREVREWLRGCYEDISCFLLPDPGKKVKKSEFAGQLDLLEEDFREHLDVFVPSVLKDDALLVKRVAGEEVTCRGLRAFLEAYVAAFNDGELPEIKSIMKATADATLQVISSRAFETYEAQMRDVVGPSKPFVNTETLSQSHERSRQDALSLFDSAQLIGGSKAREAAREQLATDIEEEFTRLKGYNAGKDLLRGLQTPVAFGALALLVHIVSVVLDVIELDPIAHMLAYVTYLSFAAVLVWFAVSHSGRYPEVAENLNKGGDQIWQLGRQGVEMYLSHNGTRVAPSKKRN</sequence>
<dbReference type="InterPro" id="IPR036543">
    <property type="entry name" value="Guanylate-bd_C_sf"/>
</dbReference>
<dbReference type="InterPro" id="IPR015894">
    <property type="entry name" value="Guanylate-bd_N"/>
</dbReference>
<evidence type="ECO:0000256" key="2">
    <source>
        <dbReference type="ARBA" id="ARBA00022801"/>
    </source>
</evidence>
<feature type="transmembrane region" description="Helical" evidence="5">
    <location>
        <begin position="509"/>
        <end position="528"/>
    </location>
</feature>
<protein>
    <recommendedName>
        <fullName evidence="6">GB1/RHD3-type G domain-containing protein</fullName>
    </recommendedName>
</protein>
<keyword evidence="5" id="KW-1133">Transmembrane helix</keyword>
<dbReference type="KEGG" id="mbr:MONBRDRAFT_20202"/>
<dbReference type="Gene3D" id="1.20.58.420">
    <property type="entry name" value="AHSP"/>
    <property type="match status" value="1"/>
</dbReference>
<dbReference type="EMBL" id="CH991546">
    <property type="protein sequence ID" value="EDQ90984.1"/>
    <property type="molecule type" value="Genomic_DNA"/>
</dbReference>
<evidence type="ECO:0000259" key="6">
    <source>
        <dbReference type="PROSITE" id="PS51715"/>
    </source>
</evidence>
<organism evidence="7 8">
    <name type="scientific">Monosiga brevicollis</name>
    <name type="common">Choanoflagellate</name>
    <dbReference type="NCBI Taxonomy" id="81824"/>
    <lineage>
        <taxon>Eukaryota</taxon>
        <taxon>Choanoflagellata</taxon>
        <taxon>Craspedida</taxon>
        <taxon>Salpingoecidae</taxon>
        <taxon>Monosiga</taxon>
    </lineage>
</organism>
<dbReference type="GO" id="GO:0005525">
    <property type="term" value="F:GTP binding"/>
    <property type="evidence" value="ECO:0000318"/>
    <property type="project" value="GO_Central"/>
</dbReference>
<dbReference type="RefSeq" id="XP_001744281.1">
    <property type="nucleotide sequence ID" value="XM_001744229.1"/>
</dbReference>
<dbReference type="eggNOG" id="KOG2037">
    <property type="taxonomic scope" value="Eukaryota"/>
</dbReference>
<evidence type="ECO:0000313" key="7">
    <source>
        <dbReference type="EMBL" id="EDQ90984.1"/>
    </source>
</evidence>
<dbReference type="FunCoup" id="A9UUX7">
    <property type="interactions" value="1040"/>
</dbReference>
<dbReference type="Pfam" id="PF02263">
    <property type="entry name" value="GBP"/>
    <property type="match status" value="1"/>
</dbReference>
<dbReference type="OMA" id="GQVMFKR"/>
<feature type="domain" description="GB1/RHD3-type G" evidence="6">
    <location>
        <begin position="126"/>
        <end position="369"/>
    </location>
</feature>
<evidence type="ECO:0000256" key="3">
    <source>
        <dbReference type="ARBA" id="ARBA00023134"/>
    </source>
</evidence>
<keyword evidence="2" id="KW-0378">Hydrolase</keyword>
<dbReference type="SUPFAM" id="SSF52540">
    <property type="entry name" value="P-loop containing nucleoside triphosphate hydrolases"/>
    <property type="match status" value="1"/>
</dbReference>
<comment type="similarity">
    <text evidence="4">Belongs to the TRAFAC class dynamin-like GTPase superfamily. GB1/RHD3 GTPase family.</text>
</comment>
<keyword evidence="1" id="KW-0547">Nucleotide-binding</keyword>
<dbReference type="PROSITE" id="PS51715">
    <property type="entry name" value="G_GB1_RHD3"/>
    <property type="match status" value="1"/>
</dbReference>
<dbReference type="Proteomes" id="UP000001357">
    <property type="component" value="Unassembled WGS sequence"/>
</dbReference>
<dbReference type="FunFam" id="1.20.58.420:FF:000003">
    <property type="entry name" value="ATLastiN (Endoplasmic reticulum GTPase) related"/>
    <property type="match status" value="1"/>
</dbReference>
<dbReference type="STRING" id="81824.A9UUX7"/>
<dbReference type="PANTHER" id="PTHR10751">
    <property type="entry name" value="GUANYLATE BINDING PROTEIN"/>
    <property type="match status" value="1"/>
</dbReference>
<evidence type="ECO:0000256" key="4">
    <source>
        <dbReference type="PROSITE-ProRule" id="PRU01052"/>
    </source>
</evidence>
<feature type="transmembrane region" description="Helical" evidence="5">
    <location>
        <begin position="534"/>
        <end position="554"/>
    </location>
</feature>
<name>A9UUX7_MONBE</name>
<dbReference type="GO" id="GO:0003924">
    <property type="term" value="F:GTPase activity"/>
    <property type="evidence" value="ECO:0000318"/>
    <property type="project" value="GO_Central"/>
</dbReference>
<dbReference type="SUPFAM" id="SSF48340">
    <property type="entry name" value="Interferon-induced guanylate-binding protein 1 (GBP1), C-terminal domain"/>
    <property type="match status" value="1"/>
</dbReference>
<proteinExistence type="inferred from homology"/>
<evidence type="ECO:0000256" key="5">
    <source>
        <dbReference type="SAM" id="Phobius"/>
    </source>
</evidence>
<keyword evidence="3" id="KW-0342">GTP-binding</keyword>
<dbReference type="InterPro" id="IPR030386">
    <property type="entry name" value="G_GB1_RHD3_dom"/>
</dbReference>
<dbReference type="InterPro" id="IPR003191">
    <property type="entry name" value="Guanylate-bd/ATL_C"/>
</dbReference>
<gene>
    <name evidence="7" type="ORF">MONBRDRAFT_20202</name>
</gene>
<keyword evidence="5" id="KW-0472">Membrane</keyword>
<dbReference type="AlphaFoldDB" id="A9UUX7"/>
<keyword evidence="5" id="KW-0812">Transmembrane</keyword>
<dbReference type="Pfam" id="PF02841">
    <property type="entry name" value="GBP_C"/>
    <property type="match status" value="1"/>
</dbReference>
<dbReference type="InParanoid" id="A9UUX7"/>
<evidence type="ECO:0000313" key="8">
    <source>
        <dbReference type="Proteomes" id="UP000001357"/>
    </source>
</evidence>
<accession>A9UUX7</accession>